<sequence>MEQLSSTSLILAMKFLISSFLLVLIVSAVESFPGNRQQNYSDQHEQARTLNVNAFDILGLFGKRGGFLRPIIQNTIGNGNVMSLQTGITLLNHLFNGFAETGGTNNKNEGSLVSNFV</sequence>
<name>A0A9Q0MRJ2_9DIPT</name>
<evidence type="ECO:0000256" key="1">
    <source>
        <dbReference type="SAM" id="SignalP"/>
    </source>
</evidence>
<protein>
    <submittedName>
        <fullName evidence="2">Uncharacterized protein</fullName>
    </submittedName>
</protein>
<evidence type="ECO:0000313" key="2">
    <source>
        <dbReference type="EMBL" id="KAJ6636677.1"/>
    </source>
</evidence>
<evidence type="ECO:0000313" key="3">
    <source>
        <dbReference type="Proteomes" id="UP001151699"/>
    </source>
</evidence>
<reference evidence="2" key="1">
    <citation type="submission" date="2022-07" db="EMBL/GenBank/DDBJ databases">
        <authorList>
            <person name="Trinca V."/>
            <person name="Uliana J.V.C."/>
            <person name="Torres T.T."/>
            <person name="Ward R.J."/>
            <person name="Monesi N."/>
        </authorList>
    </citation>
    <scope>NUCLEOTIDE SEQUENCE</scope>
    <source>
        <strain evidence="2">HSMRA1968</strain>
        <tissue evidence="2">Whole embryos</tissue>
    </source>
</reference>
<feature type="signal peptide" evidence="1">
    <location>
        <begin position="1"/>
        <end position="31"/>
    </location>
</feature>
<accession>A0A9Q0MRJ2</accession>
<keyword evidence="1" id="KW-0732">Signal</keyword>
<dbReference type="EMBL" id="WJQU01000004">
    <property type="protein sequence ID" value="KAJ6636677.1"/>
    <property type="molecule type" value="Genomic_DNA"/>
</dbReference>
<dbReference type="AlphaFoldDB" id="A0A9Q0MRJ2"/>
<feature type="chain" id="PRO_5040477176" evidence="1">
    <location>
        <begin position="32"/>
        <end position="117"/>
    </location>
</feature>
<proteinExistence type="predicted"/>
<keyword evidence="3" id="KW-1185">Reference proteome</keyword>
<comment type="caution">
    <text evidence="2">The sequence shown here is derived from an EMBL/GenBank/DDBJ whole genome shotgun (WGS) entry which is preliminary data.</text>
</comment>
<dbReference type="Proteomes" id="UP001151699">
    <property type="component" value="Chromosome C"/>
</dbReference>
<gene>
    <name evidence="2" type="ORF">Bhyg_15270</name>
</gene>
<organism evidence="2 3">
    <name type="scientific">Pseudolycoriella hygida</name>
    <dbReference type="NCBI Taxonomy" id="35572"/>
    <lineage>
        <taxon>Eukaryota</taxon>
        <taxon>Metazoa</taxon>
        <taxon>Ecdysozoa</taxon>
        <taxon>Arthropoda</taxon>
        <taxon>Hexapoda</taxon>
        <taxon>Insecta</taxon>
        <taxon>Pterygota</taxon>
        <taxon>Neoptera</taxon>
        <taxon>Endopterygota</taxon>
        <taxon>Diptera</taxon>
        <taxon>Nematocera</taxon>
        <taxon>Sciaroidea</taxon>
        <taxon>Sciaridae</taxon>
        <taxon>Pseudolycoriella</taxon>
    </lineage>
</organism>